<dbReference type="Proteomes" id="UP001225644">
    <property type="component" value="Unassembled WGS sequence"/>
</dbReference>
<comment type="caution">
    <text evidence="1">The sequence shown here is derived from an EMBL/GenBank/DDBJ whole genome shotgun (WGS) entry which is preliminary data.</text>
</comment>
<sequence length="77" mass="8902">MTIGEKMHQTLASLESAAANLKTFSLDTQDQMAKQMFASYSHQLEEICKGLRGRVNYIEQQEPQYKVLQPQQQQQKQ</sequence>
<reference evidence="1 2" key="1">
    <citation type="submission" date="2023-07" db="EMBL/GenBank/DDBJ databases">
        <title>Genomic Encyclopedia of Type Strains, Phase IV (KMG-IV): sequencing the most valuable type-strain genomes for metagenomic binning, comparative biology and taxonomic classification.</title>
        <authorList>
            <person name="Goeker M."/>
        </authorList>
    </citation>
    <scope>NUCLEOTIDE SEQUENCE [LARGE SCALE GENOMIC DNA]</scope>
    <source>
        <strain evidence="1 2">DSM 12396</strain>
    </source>
</reference>
<keyword evidence="2" id="KW-1185">Reference proteome</keyword>
<dbReference type="RefSeq" id="WP_307400563.1">
    <property type="nucleotide sequence ID" value="NZ_JAUSUX010000006.1"/>
</dbReference>
<evidence type="ECO:0000313" key="2">
    <source>
        <dbReference type="Proteomes" id="UP001225644"/>
    </source>
</evidence>
<dbReference type="Pfam" id="PF07870">
    <property type="entry name" value="DUF1657"/>
    <property type="match status" value="1"/>
</dbReference>
<evidence type="ECO:0000313" key="1">
    <source>
        <dbReference type="EMBL" id="MDQ0286000.1"/>
    </source>
</evidence>
<protein>
    <recommendedName>
        <fullName evidence="3">DUF1657 domain-containing protein</fullName>
    </recommendedName>
</protein>
<name>A0ABU0B154_9FIRM</name>
<accession>A0ABU0B154</accession>
<evidence type="ECO:0008006" key="3">
    <source>
        <dbReference type="Google" id="ProtNLM"/>
    </source>
</evidence>
<proteinExistence type="predicted"/>
<dbReference type="EMBL" id="JAUSUX010000006">
    <property type="protein sequence ID" value="MDQ0286000.1"/>
    <property type="molecule type" value="Genomic_DNA"/>
</dbReference>
<gene>
    <name evidence="1" type="ORF">J2Z49_001105</name>
</gene>
<organism evidence="1 2">
    <name type="scientific">Desulfofundulus luciae</name>
    <dbReference type="NCBI Taxonomy" id="74702"/>
    <lineage>
        <taxon>Bacteria</taxon>
        <taxon>Bacillati</taxon>
        <taxon>Bacillota</taxon>
        <taxon>Clostridia</taxon>
        <taxon>Eubacteriales</taxon>
        <taxon>Peptococcaceae</taxon>
        <taxon>Desulfofundulus</taxon>
    </lineage>
</organism>
<dbReference type="InterPro" id="IPR012452">
    <property type="entry name" value="DUF1657"/>
</dbReference>